<evidence type="ECO:0000256" key="7">
    <source>
        <dbReference type="ARBA" id="ARBA00024033"/>
    </source>
</evidence>
<evidence type="ECO:0000256" key="6">
    <source>
        <dbReference type="ARBA" id="ARBA00023136"/>
    </source>
</evidence>
<feature type="transmembrane region" description="Helical" evidence="8">
    <location>
        <begin position="80"/>
        <end position="103"/>
    </location>
</feature>
<protein>
    <submittedName>
        <fullName evidence="9">Membrane protein</fullName>
    </submittedName>
</protein>
<feature type="transmembrane region" description="Helical" evidence="8">
    <location>
        <begin position="281"/>
        <end position="308"/>
    </location>
</feature>
<evidence type="ECO:0000313" key="10">
    <source>
        <dbReference type="Proteomes" id="UP000652013"/>
    </source>
</evidence>
<evidence type="ECO:0000313" key="9">
    <source>
        <dbReference type="EMBL" id="GIJ01552.1"/>
    </source>
</evidence>
<comment type="similarity">
    <text evidence="7">Belongs to the glycosyltransferase 87 family.</text>
</comment>
<keyword evidence="5 8" id="KW-1133">Transmembrane helix</keyword>
<comment type="caution">
    <text evidence="9">The sequence shown here is derived from an EMBL/GenBank/DDBJ whole genome shotgun (WGS) entry which is preliminary data.</text>
</comment>
<dbReference type="GO" id="GO:0005886">
    <property type="term" value="C:plasma membrane"/>
    <property type="evidence" value="ECO:0007669"/>
    <property type="project" value="UniProtKB-SubCell"/>
</dbReference>
<feature type="transmembrane region" description="Helical" evidence="8">
    <location>
        <begin position="345"/>
        <end position="366"/>
    </location>
</feature>
<feature type="transmembrane region" description="Helical" evidence="8">
    <location>
        <begin position="250"/>
        <end position="269"/>
    </location>
</feature>
<dbReference type="EMBL" id="BOOY01000005">
    <property type="protein sequence ID" value="GIJ01552.1"/>
    <property type="molecule type" value="Genomic_DNA"/>
</dbReference>
<dbReference type="GO" id="GO:0016758">
    <property type="term" value="F:hexosyltransferase activity"/>
    <property type="evidence" value="ECO:0007669"/>
    <property type="project" value="InterPro"/>
</dbReference>
<name>A0A8J3Y4X1_9ACTN</name>
<feature type="transmembrane region" description="Helical" evidence="8">
    <location>
        <begin position="137"/>
        <end position="156"/>
    </location>
</feature>
<accession>A0A8J3Y4X1</accession>
<organism evidence="9 10">
    <name type="scientific">Spirilliplanes yamanashiensis</name>
    <dbReference type="NCBI Taxonomy" id="42233"/>
    <lineage>
        <taxon>Bacteria</taxon>
        <taxon>Bacillati</taxon>
        <taxon>Actinomycetota</taxon>
        <taxon>Actinomycetes</taxon>
        <taxon>Micromonosporales</taxon>
        <taxon>Micromonosporaceae</taxon>
        <taxon>Spirilliplanes</taxon>
    </lineage>
</organism>
<evidence type="ECO:0000256" key="4">
    <source>
        <dbReference type="ARBA" id="ARBA00022692"/>
    </source>
</evidence>
<keyword evidence="10" id="KW-1185">Reference proteome</keyword>
<proteinExistence type="inferred from homology"/>
<dbReference type="Proteomes" id="UP000652013">
    <property type="component" value="Unassembled WGS sequence"/>
</dbReference>
<feature type="transmembrane region" description="Helical" evidence="8">
    <location>
        <begin position="163"/>
        <end position="186"/>
    </location>
</feature>
<dbReference type="Pfam" id="PF09594">
    <property type="entry name" value="GT87"/>
    <property type="match status" value="1"/>
</dbReference>
<evidence type="ECO:0000256" key="2">
    <source>
        <dbReference type="ARBA" id="ARBA00022475"/>
    </source>
</evidence>
<dbReference type="RefSeq" id="WP_203936879.1">
    <property type="nucleotide sequence ID" value="NZ_BAAAGJ010000005.1"/>
</dbReference>
<dbReference type="AlphaFoldDB" id="A0A8J3Y4X1"/>
<feature type="transmembrane region" description="Helical" evidence="8">
    <location>
        <begin position="320"/>
        <end position="339"/>
    </location>
</feature>
<evidence type="ECO:0000256" key="1">
    <source>
        <dbReference type="ARBA" id="ARBA00004651"/>
    </source>
</evidence>
<evidence type="ECO:0000256" key="5">
    <source>
        <dbReference type="ARBA" id="ARBA00022989"/>
    </source>
</evidence>
<gene>
    <name evidence="9" type="ORF">Sya03_09040</name>
</gene>
<feature type="transmembrane region" description="Helical" evidence="8">
    <location>
        <begin position="192"/>
        <end position="211"/>
    </location>
</feature>
<evidence type="ECO:0000256" key="8">
    <source>
        <dbReference type="SAM" id="Phobius"/>
    </source>
</evidence>
<dbReference type="InterPro" id="IPR018584">
    <property type="entry name" value="GT87"/>
</dbReference>
<comment type="subcellular location">
    <subcellularLocation>
        <location evidence="1">Cell membrane</location>
        <topology evidence="1">Multi-pass membrane protein</topology>
    </subcellularLocation>
</comment>
<evidence type="ECO:0000256" key="3">
    <source>
        <dbReference type="ARBA" id="ARBA00022679"/>
    </source>
</evidence>
<keyword evidence="2" id="KW-1003">Cell membrane</keyword>
<reference evidence="9" key="1">
    <citation type="submission" date="2021-01" db="EMBL/GenBank/DDBJ databases">
        <title>Whole genome shotgun sequence of Spirilliplanes yamanashiensis NBRC 15828.</title>
        <authorList>
            <person name="Komaki H."/>
            <person name="Tamura T."/>
        </authorList>
    </citation>
    <scope>NUCLEOTIDE SEQUENCE</scope>
    <source>
        <strain evidence="9">NBRC 15828</strain>
    </source>
</reference>
<keyword evidence="4 8" id="KW-0812">Transmembrane</keyword>
<keyword evidence="3" id="KW-0808">Transferase</keyword>
<sequence length="389" mass="42344">MSRRDRALLLAGATVAAAALTWFATIWHAFFDLSIYDGAVSYWLRDGGMIYDWLRLESRYGFTYPPFAAFLMAPMAYLPWPLVIVVACVATVVTTALIVWWVFGPAIRRHGRPPAFMAALTLLAVAVFEPMRETFVFGQVNTLLLAVVAADLLFLVARGSRWAGVGVGLAMAVKLTPGVFLLWLLVTRRWRAAAVATGTAAAATLLAAAAAPDMSREFWTSAIFDTNRVGTLAFVSNQSLQGVVARLSPAASPVWGLLLAAAALAVWAWRVRRADVPAGLALTGVLGCLVSPVTWVHHLVWLLPAFLLVVERGLGGERRLLWFAGVSWALMCSRVVWIWERNPAGPVGFLGSNLYVWISVALLFLVPPRRGAGLSDRAGTVRAWAYPRN</sequence>
<keyword evidence="6 8" id="KW-0472">Membrane</keyword>